<dbReference type="RefSeq" id="WP_211911378.1">
    <property type="nucleotide sequence ID" value="NZ_CP036498.1"/>
</dbReference>
<protein>
    <submittedName>
        <fullName evidence="2">Uncharacterized protein</fullName>
    </submittedName>
</protein>
<dbReference type="EMBL" id="CP036498">
    <property type="protein sequence ID" value="QUS37845.1"/>
    <property type="molecule type" value="Genomic_DNA"/>
</dbReference>
<evidence type="ECO:0000313" key="2">
    <source>
        <dbReference type="EMBL" id="QUS37845.1"/>
    </source>
</evidence>
<accession>A0ABX8A6F1</accession>
<keyword evidence="1" id="KW-0732">Signal</keyword>
<evidence type="ECO:0000313" key="3">
    <source>
        <dbReference type="Proteomes" id="UP000682843"/>
    </source>
</evidence>
<dbReference type="Proteomes" id="UP000682843">
    <property type="component" value="Chromosome"/>
</dbReference>
<feature type="chain" id="PRO_5046838094" evidence="1">
    <location>
        <begin position="23"/>
        <end position="115"/>
    </location>
</feature>
<feature type="signal peptide" evidence="1">
    <location>
        <begin position="1"/>
        <end position="22"/>
    </location>
</feature>
<organism evidence="2 3">
    <name type="scientific">Tardiphaga alba</name>
    <dbReference type="NCBI Taxonomy" id="340268"/>
    <lineage>
        <taxon>Bacteria</taxon>
        <taxon>Pseudomonadati</taxon>
        <taxon>Pseudomonadota</taxon>
        <taxon>Alphaproteobacteria</taxon>
        <taxon>Hyphomicrobiales</taxon>
        <taxon>Nitrobacteraceae</taxon>
        <taxon>Tardiphaga</taxon>
    </lineage>
</organism>
<gene>
    <name evidence="2" type="ORF">RPMA_02455</name>
</gene>
<reference evidence="2 3" key="1">
    <citation type="submission" date="2019-02" db="EMBL/GenBank/DDBJ databases">
        <title>Emended description of the genus Rhodopseudomonas and description of Rhodopseudomonas albus sp. nov., a non-phototrophic, heavy-metal-tolerant bacterium isolated from garden soil.</title>
        <authorList>
            <person name="Bao Z."/>
            <person name="Cao W.W."/>
            <person name="Sato Y."/>
            <person name="Nishizawa T."/>
            <person name="Zhao J."/>
            <person name="Guo Y."/>
            <person name="Ohta H."/>
        </authorList>
    </citation>
    <scope>NUCLEOTIDE SEQUENCE [LARGE SCALE GENOMIC DNA]</scope>
    <source>
        <strain evidence="2 3">SK50-23</strain>
    </source>
</reference>
<name>A0ABX8A6F1_9BRAD</name>
<evidence type="ECO:0000256" key="1">
    <source>
        <dbReference type="SAM" id="SignalP"/>
    </source>
</evidence>
<keyword evidence="3" id="KW-1185">Reference proteome</keyword>
<proteinExistence type="predicted"/>
<sequence>MDFRKLLRLVIATCVTIGLSMAPMVTPAAAMARSAEMADMTTMSADMPCCPSEQKHKDCQDCPLLAICVLKTSQAGPASASPLTIRHPVRTSHIVLDDLLVEGIDRPPPDHPPRA</sequence>